<dbReference type="Proteomes" id="UP000321291">
    <property type="component" value="Chromosome"/>
</dbReference>
<keyword evidence="5" id="KW-1185">Reference proteome</keyword>
<dbReference type="AlphaFoldDB" id="A0A5B8VV83"/>
<gene>
    <name evidence="4" type="ORF">FSB73_22885</name>
</gene>
<dbReference type="NCBIfam" id="TIGR04056">
    <property type="entry name" value="OMP_RagA_SusC"/>
    <property type="match status" value="1"/>
</dbReference>
<evidence type="ECO:0000256" key="3">
    <source>
        <dbReference type="ARBA" id="ARBA00023237"/>
    </source>
</evidence>
<dbReference type="EMBL" id="CP042434">
    <property type="protein sequence ID" value="QEC74088.1"/>
    <property type="molecule type" value="Genomic_DNA"/>
</dbReference>
<keyword evidence="2" id="KW-0472">Membrane</keyword>
<keyword evidence="3" id="KW-0998">Cell outer membrane</keyword>
<evidence type="ECO:0000313" key="4">
    <source>
        <dbReference type="EMBL" id="QEC74088.1"/>
    </source>
</evidence>
<protein>
    <submittedName>
        <fullName evidence="4">SusC/RagA family TonB-linked outer membrane protein</fullName>
    </submittedName>
</protein>
<dbReference type="InterPro" id="IPR023996">
    <property type="entry name" value="TonB-dep_OMP_SusC/RagA"/>
</dbReference>
<organism evidence="4 5">
    <name type="scientific">Arachidicoccus ginsenosidivorans</name>
    <dbReference type="NCBI Taxonomy" id="496057"/>
    <lineage>
        <taxon>Bacteria</taxon>
        <taxon>Pseudomonadati</taxon>
        <taxon>Bacteroidota</taxon>
        <taxon>Chitinophagia</taxon>
        <taxon>Chitinophagales</taxon>
        <taxon>Chitinophagaceae</taxon>
        <taxon>Arachidicoccus</taxon>
    </lineage>
</organism>
<accession>A0A5B8VV83</accession>
<dbReference type="SUPFAM" id="SSF56935">
    <property type="entry name" value="Porins"/>
    <property type="match status" value="1"/>
</dbReference>
<comment type="subcellular location">
    <subcellularLocation>
        <location evidence="1">Cell outer membrane</location>
    </subcellularLocation>
</comment>
<dbReference type="RefSeq" id="WP_146787774.1">
    <property type="nucleotide sequence ID" value="NZ_CP042434.1"/>
</dbReference>
<evidence type="ECO:0000256" key="2">
    <source>
        <dbReference type="ARBA" id="ARBA00023136"/>
    </source>
</evidence>
<proteinExistence type="predicted"/>
<dbReference type="GO" id="GO:0009279">
    <property type="term" value="C:cell outer membrane"/>
    <property type="evidence" value="ECO:0007669"/>
    <property type="project" value="UniProtKB-SubCell"/>
</dbReference>
<dbReference type="Gene3D" id="2.40.170.20">
    <property type="entry name" value="TonB-dependent receptor, beta-barrel domain"/>
    <property type="match status" value="1"/>
</dbReference>
<evidence type="ECO:0000256" key="1">
    <source>
        <dbReference type="ARBA" id="ARBA00004442"/>
    </source>
</evidence>
<sequence length="769" mass="84357">MLQRNALAEEIWLRDNKIAPYYGQTDIKDPALSQFKPIYSSSEIEQAVDYGQSAMDAITRNAFTEQHNLSMSGGNLKTTYFASANYFNQRGVIIGSDYKRYNGRLNLDHNISNQIKVGANVLVSGSTANNTLTGGSNENGGIITAAIYWAPILPLQAADGSYPISPYYPNIPNPLSYSTLTNTTGNNRILSSAYGQWEVVAGLTAKAQFSYDWSTSRTSAYLPTTFLFGSQVNGEASIDETRAYQKTMIYSLNYNRDIAPRHHLNAVVAYDYESGGGDYLSAANQNFISDIVKYYNLAMGQADKPSVGSSKQAELVSSSVVARAIYTYKGNITVQASIRRDGFSTFAEGKKWGYFPGVSAGWVISNENFFKSIAAVNYLKFRAGYGETGNPLTLGSAFNLYGSAQSPYFGDGQVNTGISLTQAANPNLSWETRAGINAGIDFGVWGNRITGSFDYYSTTNRNLLKYVAYPVGFIINGVYINDGKTRSTGYELSLESKNLVSKNNELSWSTTLNFSHYLNYWLERADMDLKTLPKYEIATGKNAPYKPVYGYQSSGIFKGTFGTAPAWMPGMLPGGLIIVDKAGYDEKGNLTGPDGSISAADHILLGNADPKYSFGLGNKFTFKGFDLNIFLSGMVQHNWSPLNGARVLETQMNAHGWNAMVGAAEPWSSQHTESNIPTTLVDGSYAQYQNSAGYWWINSSYLRCKSLMLGYSLPAKLLSGQKVFSNIRVSIDAQNLFTITDYPGLDPELNAGNYYPLVKSYVFAVNCTF</sequence>
<dbReference type="InterPro" id="IPR036942">
    <property type="entry name" value="Beta-barrel_TonB_sf"/>
</dbReference>
<reference evidence="4 5" key="1">
    <citation type="journal article" date="2017" name="Int. J. Syst. Evol. Microbiol.">
        <title>Arachidicoccus ginsenosidivorans sp. nov., with ginsenoside-converting activity isolated from ginseng cultivating soil.</title>
        <authorList>
            <person name="Siddiqi M.Z."/>
            <person name="Aslam Z."/>
            <person name="Im W.T."/>
        </authorList>
    </citation>
    <scope>NUCLEOTIDE SEQUENCE [LARGE SCALE GENOMIC DNA]</scope>
    <source>
        <strain evidence="4 5">Gsoil 809</strain>
    </source>
</reference>
<dbReference type="KEGG" id="agi:FSB73_22885"/>
<dbReference type="OrthoDB" id="9768177at2"/>
<evidence type="ECO:0000313" key="5">
    <source>
        <dbReference type="Proteomes" id="UP000321291"/>
    </source>
</evidence>
<name>A0A5B8VV83_9BACT</name>